<keyword evidence="5" id="KW-1185">Reference proteome</keyword>
<dbReference type="SUPFAM" id="SSF48371">
    <property type="entry name" value="ARM repeat"/>
    <property type="match status" value="1"/>
</dbReference>
<accession>V3ZKQ2</accession>
<dbReference type="OMA" id="MEVECTE"/>
<dbReference type="OrthoDB" id="8709537at2759"/>
<dbReference type="PANTHER" id="PTHR12656">
    <property type="entry name" value="BRG-1 ASSOCIATED FACTOR 250 BAF250"/>
    <property type="match status" value="1"/>
</dbReference>
<dbReference type="InterPro" id="IPR021906">
    <property type="entry name" value="BAF250/Osa"/>
</dbReference>
<dbReference type="Pfam" id="PF12031">
    <property type="entry name" value="BAF250_C"/>
    <property type="match status" value="1"/>
</dbReference>
<dbReference type="HOGENOM" id="CLU_047355_0_0_1"/>
<dbReference type="Gene3D" id="1.25.10.10">
    <property type="entry name" value="Leucine-rich Repeat Variant"/>
    <property type="match status" value="1"/>
</dbReference>
<comment type="subcellular location">
    <subcellularLocation>
        <location evidence="1">Nucleus</location>
    </subcellularLocation>
</comment>
<dbReference type="GO" id="GO:0016514">
    <property type="term" value="C:SWI/SNF complex"/>
    <property type="evidence" value="ECO:0007669"/>
    <property type="project" value="InterPro"/>
</dbReference>
<dbReference type="CTD" id="20240838"/>
<dbReference type="GO" id="GO:0005654">
    <property type="term" value="C:nucleoplasm"/>
    <property type="evidence" value="ECO:0007669"/>
    <property type="project" value="TreeGrafter"/>
</dbReference>
<dbReference type="PANTHER" id="PTHR12656:SF5">
    <property type="entry name" value="TRITHORAX GROUP PROTEIN OSA"/>
    <property type="match status" value="1"/>
</dbReference>
<evidence type="ECO:0000256" key="2">
    <source>
        <dbReference type="ARBA" id="ARBA00023242"/>
    </source>
</evidence>
<gene>
    <name evidence="4" type="ORF">LOTGIDRAFT_168320</name>
</gene>
<proteinExistence type="predicted"/>
<dbReference type="InterPro" id="IPR011989">
    <property type="entry name" value="ARM-like"/>
</dbReference>
<protein>
    <recommendedName>
        <fullName evidence="3">SWI/SNF-like complex subunit BAF250 C-terminal domain-containing protein</fullName>
    </recommendedName>
</protein>
<dbReference type="InterPro" id="IPR016024">
    <property type="entry name" value="ARM-type_fold"/>
</dbReference>
<feature type="domain" description="SWI/SNF-like complex subunit BAF250 C-terminal" evidence="3">
    <location>
        <begin position="32"/>
        <end position="289"/>
    </location>
</feature>
<dbReference type="GeneID" id="20240838"/>
<dbReference type="EMBL" id="KB203382">
    <property type="protein sequence ID" value="ESO84832.1"/>
    <property type="molecule type" value="Genomic_DNA"/>
</dbReference>
<evidence type="ECO:0000313" key="4">
    <source>
        <dbReference type="EMBL" id="ESO84832.1"/>
    </source>
</evidence>
<evidence type="ECO:0000259" key="3">
    <source>
        <dbReference type="Pfam" id="PF12031"/>
    </source>
</evidence>
<dbReference type="GO" id="GO:0006357">
    <property type="term" value="P:regulation of transcription by RNA polymerase II"/>
    <property type="evidence" value="ECO:0007669"/>
    <property type="project" value="TreeGrafter"/>
</dbReference>
<dbReference type="GO" id="GO:0031491">
    <property type="term" value="F:nucleosome binding"/>
    <property type="evidence" value="ECO:0007669"/>
    <property type="project" value="TreeGrafter"/>
</dbReference>
<dbReference type="GO" id="GO:0035060">
    <property type="term" value="C:brahma complex"/>
    <property type="evidence" value="ECO:0007669"/>
    <property type="project" value="InterPro"/>
</dbReference>
<reference evidence="4 5" key="1">
    <citation type="journal article" date="2013" name="Nature">
        <title>Insights into bilaterian evolution from three spiralian genomes.</title>
        <authorList>
            <person name="Simakov O."/>
            <person name="Marletaz F."/>
            <person name="Cho S.J."/>
            <person name="Edsinger-Gonzales E."/>
            <person name="Havlak P."/>
            <person name="Hellsten U."/>
            <person name="Kuo D.H."/>
            <person name="Larsson T."/>
            <person name="Lv J."/>
            <person name="Arendt D."/>
            <person name="Savage R."/>
            <person name="Osoegawa K."/>
            <person name="de Jong P."/>
            <person name="Grimwood J."/>
            <person name="Chapman J.A."/>
            <person name="Shapiro H."/>
            <person name="Aerts A."/>
            <person name="Otillar R.P."/>
            <person name="Terry A.Y."/>
            <person name="Boore J.L."/>
            <person name="Grigoriev I.V."/>
            <person name="Lindberg D.R."/>
            <person name="Seaver E.C."/>
            <person name="Weisblat D.A."/>
            <person name="Putnam N.H."/>
            <person name="Rokhsar D.S."/>
        </authorList>
    </citation>
    <scope>NUCLEOTIDE SEQUENCE [LARGE SCALE GENOMIC DNA]</scope>
</reference>
<dbReference type="InterPro" id="IPR033388">
    <property type="entry name" value="BAF250_C"/>
</dbReference>
<sequence>MATRPQPCNDLEEEAYEYDKPPLYNTAYAHEELAKRCTCISNIFRSLSCIPGNGLELSQHLGLMNTLGKLLLLHHRHLPRSKKHKFDKDLSDWNDNEDGVKEGEWWWACLDILRENTLVIYANISGKLKLADYPENIAFPILDGLLHWVVCSSSCARDPMPNMPPNSVLSPQRLVLEALCKLCIHDTNVDLLLATPPFERVIDLFETLVKLLANRKEQVTQEFSIVLLSELVKGDSSIARALALQHQCISLLVDFLETAEQNAHQVAKSQGISVLQNNPESMGTSLDMLRRSATILVHLARVEENRTLFVHQQSRILALVMSQILDQTVAKILSDVLFECSQLS</sequence>
<dbReference type="KEGG" id="lgi:LOTGIDRAFT_168320"/>
<organism evidence="4 5">
    <name type="scientific">Lottia gigantea</name>
    <name type="common">Giant owl limpet</name>
    <dbReference type="NCBI Taxonomy" id="225164"/>
    <lineage>
        <taxon>Eukaryota</taxon>
        <taxon>Metazoa</taxon>
        <taxon>Spiralia</taxon>
        <taxon>Lophotrochozoa</taxon>
        <taxon>Mollusca</taxon>
        <taxon>Gastropoda</taxon>
        <taxon>Patellogastropoda</taxon>
        <taxon>Lottioidea</taxon>
        <taxon>Lottiidae</taxon>
        <taxon>Lottia</taxon>
    </lineage>
</organism>
<dbReference type="Proteomes" id="UP000030746">
    <property type="component" value="Unassembled WGS sequence"/>
</dbReference>
<evidence type="ECO:0000313" key="5">
    <source>
        <dbReference type="Proteomes" id="UP000030746"/>
    </source>
</evidence>
<dbReference type="GO" id="GO:0006338">
    <property type="term" value="P:chromatin remodeling"/>
    <property type="evidence" value="ECO:0007669"/>
    <property type="project" value="InterPro"/>
</dbReference>
<dbReference type="STRING" id="225164.V3ZKQ2"/>
<dbReference type="GO" id="GO:0045893">
    <property type="term" value="P:positive regulation of DNA-templated transcription"/>
    <property type="evidence" value="ECO:0007669"/>
    <property type="project" value="TreeGrafter"/>
</dbReference>
<dbReference type="RefSeq" id="XP_009064454.1">
    <property type="nucleotide sequence ID" value="XM_009066206.1"/>
</dbReference>
<dbReference type="AlphaFoldDB" id="V3ZKQ2"/>
<keyword evidence="2" id="KW-0539">Nucleus</keyword>
<dbReference type="GO" id="GO:0071565">
    <property type="term" value="C:nBAF complex"/>
    <property type="evidence" value="ECO:0007669"/>
    <property type="project" value="TreeGrafter"/>
</dbReference>
<name>V3ZKQ2_LOTGI</name>
<evidence type="ECO:0000256" key="1">
    <source>
        <dbReference type="ARBA" id="ARBA00004123"/>
    </source>
</evidence>